<sequence length="213" mass="24398">MQGRVERLDLGNTGTTREGTNGTVASSSVKRAMKNGEKVIELKKEEVDKATEEWKQSLILFVVGDSPTIVVVERVLIEMDVAREFPRKLKVENLNGMVFEKIVQYEWVSEYYDKCMLVEHKWHAREGTKHVAQYKKVKKCQPEVDGSKVGELEMQGSKELMEVLIEEIWKQIPTKTIIKSPNKQWKPQVLVRNGFNILSTFEKGSTSNEVGKK</sequence>
<dbReference type="EnsemblPlants" id="Solyc08g045730.1.1">
    <property type="protein sequence ID" value="Solyc08g045730.1.1"/>
    <property type="gene ID" value="Solyc08g045730.1"/>
</dbReference>
<dbReference type="HOGENOM" id="CLU_1296321_0_0_1"/>
<dbReference type="AlphaFoldDB" id="K4CKC8"/>
<feature type="compositionally biased region" description="Low complexity" evidence="1">
    <location>
        <begin position="11"/>
        <end position="23"/>
    </location>
</feature>
<evidence type="ECO:0008006" key="4">
    <source>
        <dbReference type="Google" id="ProtNLM"/>
    </source>
</evidence>
<evidence type="ECO:0000313" key="2">
    <source>
        <dbReference type="EnsemblPlants" id="Solyc08g045730.1.1"/>
    </source>
</evidence>
<dbReference type="PaxDb" id="4081-Solyc08g045730.1.1"/>
<dbReference type="PANTHER" id="PTHR33233">
    <property type="entry name" value="ENDONUCLEASE/EXONUCLEASE/PHOSPHATASE"/>
    <property type="match status" value="1"/>
</dbReference>
<reference evidence="2" key="2">
    <citation type="submission" date="2015-06" db="UniProtKB">
        <authorList>
            <consortium name="EnsemblPlants"/>
        </authorList>
    </citation>
    <scope>IDENTIFICATION</scope>
    <source>
        <strain evidence="2">cv. Heinz 1706</strain>
    </source>
</reference>
<evidence type="ECO:0000313" key="3">
    <source>
        <dbReference type="Proteomes" id="UP000004994"/>
    </source>
</evidence>
<feature type="region of interest" description="Disordered" evidence="1">
    <location>
        <begin position="1"/>
        <end position="23"/>
    </location>
</feature>
<accession>K4CKC8</accession>
<dbReference type="InParanoid" id="K4CKC8"/>
<dbReference type="STRING" id="4081.K4CKC8"/>
<dbReference type="PANTHER" id="PTHR33233:SF17">
    <property type="entry name" value="DUF4283 DOMAIN-CONTAINING PROTEIN"/>
    <property type="match status" value="1"/>
</dbReference>
<name>K4CKC8_SOLLC</name>
<proteinExistence type="predicted"/>
<reference evidence="2" key="1">
    <citation type="journal article" date="2012" name="Nature">
        <title>The tomato genome sequence provides insights into fleshy fruit evolution.</title>
        <authorList>
            <consortium name="Tomato Genome Consortium"/>
        </authorList>
    </citation>
    <scope>NUCLEOTIDE SEQUENCE [LARGE SCALE GENOMIC DNA]</scope>
    <source>
        <strain evidence="2">cv. Heinz 1706</strain>
    </source>
</reference>
<keyword evidence="3" id="KW-1185">Reference proteome</keyword>
<organism evidence="2">
    <name type="scientific">Solanum lycopersicum</name>
    <name type="common">Tomato</name>
    <name type="synonym">Lycopersicon esculentum</name>
    <dbReference type="NCBI Taxonomy" id="4081"/>
    <lineage>
        <taxon>Eukaryota</taxon>
        <taxon>Viridiplantae</taxon>
        <taxon>Streptophyta</taxon>
        <taxon>Embryophyta</taxon>
        <taxon>Tracheophyta</taxon>
        <taxon>Spermatophyta</taxon>
        <taxon>Magnoliopsida</taxon>
        <taxon>eudicotyledons</taxon>
        <taxon>Gunneridae</taxon>
        <taxon>Pentapetalae</taxon>
        <taxon>asterids</taxon>
        <taxon>lamiids</taxon>
        <taxon>Solanales</taxon>
        <taxon>Solanaceae</taxon>
        <taxon>Solanoideae</taxon>
        <taxon>Solaneae</taxon>
        <taxon>Solanum</taxon>
        <taxon>Solanum subgen. Lycopersicon</taxon>
    </lineage>
</organism>
<evidence type="ECO:0000256" key="1">
    <source>
        <dbReference type="SAM" id="MobiDB-lite"/>
    </source>
</evidence>
<dbReference type="Gramene" id="Solyc08g045730.1.1">
    <property type="protein sequence ID" value="Solyc08g045730.1.1"/>
    <property type="gene ID" value="Solyc08g045730.1"/>
</dbReference>
<protein>
    <recommendedName>
        <fullName evidence="4">DUF4283 domain-containing protein</fullName>
    </recommendedName>
</protein>
<dbReference type="Proteomes" id="UP000004994">
    <property type="component" value="Chromosome 8"/>
</dbReference>